<dbReference type="GO" id="GO:0001755">
    <property type="term" value="P:neural crest cell migration"/>
    <property type="evidence" value="ECO:0007669"/>
    <property type="project" value="TreeGrafter"/>
</dbReference>
<dbReference type="SMART" id="SM00630">
    <property type="entry name" value="Sema"/>
    <property type="match status" value="1"/>
</dbReference>
<feature type="transmembrane region" description="Helical" evidence="16">
    <location>
        <begin position="661"/>
        <end position="684"/>
    </location>
</feature>
<dbReference type="Proteomes" id="UP000189705">
    <property type="component" value="Unplaced"/>
</dbReference>
<keyword evidence="9 16" id="KW-1133">Transmembrane helix</keyword>
<evidence type="ECO:0000256" key="11">
    <source>
        <dbReference type="ARBA" id="ARBA00023157"/>
    </source>
</evidence>
<feature type="region of interest" description="Disordered" evidence="15">
    <location>
        <begin position="707"/>
        <end position="737"/>
    </location>
</feature>
<evidence type="ECO:0000256" key="14">
    <source>
        <dbReference type="PROSITE-ProRule" id="PRU00352"/>
    </source>
</evidence>
<dbReference type="Pfam" id="PF01403">
    <property type="entry name" value="Sema"/>
    <property type="match status" value="1"/>
</dbReference>
<dbReference type="Pfam" id="PF01437">
    <property type="entry name" value="PSI"/>
    <property type="match status" value="1"/>
</dbReference>
<dbReference type="FunFam" id="2.130.10.10:FF:000033">
    <property type="entry name" value="Semaphorin 4B"/>
    <property type="match status" value="1"/>
</dbReference>
<evidence type="ECO:0000256" key="12">
    <source>
        <dbReference type="ARBA" id="ARBA00023180"/>
    </source>
</evidence>
<sequence>MPRNLPGLLPGALEAGGSRLLAVLRLILLEAGGWAGCRLLCREVHDVLSLLAEVQEIVRRFSHKTVSNYSILLVAPQLRTLYVGAKDAIFALSLDSIDQPAKMIEWKVPEHQRLSCTMKGKKEAECHNYIRILDFASESHLFVCGTYAFDPQCGFINMASFSGVEQQDTGRGKCPFEPTQRSAAVMADGVLYAATVNNFLGTEPIISRATGTLEERIRTETSVTWLNDPDFVSSTFLRESESGEDDKIYFFFTETAREYDFYEKVKVPRVARVCKGDLGGLKMLQKRWTTFLKTQLICSDPKTRTNFNLLKDVFTLRSDNWTSTIFYGLFSAHRDGGEVSAVCAYNIWDVQKSMSGRFKEFKRDCEKWTSVIASDVPEPRPGTCITNSMKLAGFGSSLTLPDRVLTFVRDHPLMDQPVRPLEHAPLVVQRGAPYHRVAVHRVRSLTGTDYDVLFLGTEDGHLHKAVKIGPTAAIIEDLTLFPEPRPVQNLQLHQSWLYVGSSMDVTQVNTAACEQYGSCHDCILSRDPACAWSRELGACVVHRGQSELLQDITSANISGLCPKEMEAGPVMAEVPVSLGTRVVLPCAPPSAWSVCTWQRPNPDAHAYTERHDGLEFTVTAAMLGDYVCQCTEGGVGATAASYSLVWGSGTTSAWQETRRSYSIVTGLVCFLLGLALGCVGCFFLDRRRRERLQRELINREKNGLDLMQSNTTSCSHEPHTPSSPEDERHPLATTKNGSLNGFPPLYISELDKDQARIFLAGAPLAKCDETSI</sequence>
<keyword evidence="13" id="KW-0393">Immunoglobulin domain</keyword>
<keyword evidence="12" id="KW-0325">Glycoprotein</keyword>
<dbReference type="GO" id="GO:0071526">
    <property type="term" value="P:semaphorin-plexin signaling pathway"/>
    <property type="evidence" value="ECO:0007669"/>
    <property type="project" value="TreeGrafter"/>
</dbReference>
<dbReference type="GO" id="GO:0030215">
    <property type="term" value="F:semaphorin receptor binding"/>
    <property type="evidence" value="ECO:0007669"/>
    <property type="project" value="InterPro"/>
</dbReference>
<proteinExistence type="inferred from homology"/>
<feature type="compositionally biased region" description="Polar residues" evidence="15">
    <location>
        <begin position="707"/>
        <end position="723"/>
    </location>
</feature>
<evidence type="ECO:0000256" key="6">
    <source>
        <dbReference type="ARBA" id="ARBA00022729"/>
    </source>
</evidence>
<dbReference type="PROSITE" id="PS51004">
    <property type="entry name" value="SEMA"/>
    <property type="match status" value="1"/>
</dbReference>
<comment type="caution">
    <text evidence="14">Lacks conserved residue(s) required for the propagation of feature annotation.</text>
</comment>
<dbReference type="InterPro" id="IPR045791">
    <property type="entry name" value="Sema4F_C"/>
</dbReference>
<evidence type="ECO:0000256" key="16">
    <source>
        <dbReference type="SAM" id="Phobius"/>
    </source>
</evidence>
<evidence type="ECO:0000256" key="13">
    <source>
        <dbReference type="ARBA" id="ARBA00023319"/>
    </source>
</evidence>
<dbReference type="GO" id="GO:0045499">
    <property type="term" value="F:chemorepellent activity"/>
    <property type="evidence" value="ECO:0007669"/>
    <property type="project" value="TreeGrafter"/>
</dbReference>
<dbReference type="PANTHER" id="PTHR11036:SF72">
    <property type="entry name" value="SEMAPHORIN-4F"/>
    <property type="match status" value="1"/>
</dbReference>
<evidence type="ECO:0000256" key="1">
    <source>
        <dbReference type="ARBA" id="ARBA00004479"/>
    </source>
</evidence>
<keyword evidence="7" id="KW-0221">Differentiation</keyword>
<keyword evidence="6" id="KW-0732">Signal</keyword>
<keyword evidence="4" id="KW-0597">Phosphoprotein</keyword>
<keyword evidence="10 16" id="KW-0472">Membrane</keyword>
<evidence type="ECO:0000256" key="7">
    <source>
        <dbReference type="ARBA" id="ARBA00022782"/>
    </source>
</evidence>
<evidence type="ECO:0000256" key="3">
    <source>
        <dbReference type="ARBA" id="ARBA00022473"/>
    </source>
</evidence>
<keyword evidence="11" id="KW-1015">Disulfide bond</keyword>
<dbReference type="FunFam" id="3.30.1680.10:FF:000010">
    <property type="entry name" value="semaphorin-4F isoform X1"/>
    <property type="match status" value="1"/>
</dbReference>
<dbReference type="GO" id="GO:0007411">
    <property type="term" value="P:axon guidance"/>
    <property type="evidence" value="ECO:0007669"/>
    <property type="project" value="TreeGrafter"/>
</dbReference>
<evidence type="ECO:0000256" key="2">
    <source>
        <dbReference type="ARBA" id="ARBA00009492"/>
    </source>
</evidence>
<dbReference type="CTD" id="10505"/>
<dbReference type="Gene3D" id="3.30.1680.10">
    <property type="entry name" value="ligand-binding face of the semaphorins, domain 2"/>
    <property type="match status" value="1"/>
</dbReference>
<dbReference type="InterPro" id="IPR001627">
    <property type="entry name" value="Semap_dom"/>
</dbReference>
<dbReference type="SMART" id="SM00423">
    <property type="entry name" value="PSI"/>
    <property type="match status" value="1"/>
</dbReference>
<keyword evidence="3" id="KW-0217">Developmental protein</keyword>
<evidence type="ECO:0000256" key="8">
    <source>
        <dbReference type="ARBA" id="ARBA00022902"/>
    </source>
</evidence>
<dbReference type="InParanoid" id="A0A3Q0FPU7"/>
<dbReference type="PANTHER" id="PTHR11036">
    <property type="entry name" value="SEMAPHORIN"/>
    <property type="match status" value="1"/>
</dbReference>
<keyword evidence="5 16" id="KW-0812">Transmembrane</keyword>
<keyword evidence="8" id="KW-0524">Neurogenesis</keyword>
<keyword evidence="18" id="KW-1185">Reference proteome</keyword>
<dbReference type="STRING" id="38654.A0A3Q0FPU7"/>
<feature type="domain" description="Sema" evidence="17">
    <location>
        <begin position="42"/>
        <end position="510"/>
    </location>
</feature>
<comment type="similarity">
    <text evidence="2">Belongs to the semaphorin family.</text>
</comment>
<name>A0A3Q0FPU7_ALLSI</name>
<dbReference type="AlphaFoldDB" id="A0A3Q0FPU7"/>
<dbReference type="GeneID" id="102379385"/>
<dbReference type="InterPro" id="IPR002165">
    <property type="entry name" value="Plexin_repeat"/>
</dbReference>
<evidence type="ECO:0000256" key="9">
    <source>
        <dbReference type="ARBA" id="ARBA00022989"/>
    </source>
</evidence>
<dbReference type="GO" id="GO:0005886">
    <property type="term" value="C:plasma membrane"/>
    <property type="evidence" value="ECO:0007669"/>
    <property type="project" value="TreeGrafter"/>
</dbReference>
<accession>A0A3Q0FPU7</accession>
<dbReference type="Pfam" id="PF19428">
    <property type="entry name" value="Sema4F_C"/>
    <property type="match status" value="1"/>
</dbReference>
<evidence type="ECO:0000256" key="4">
    <source>
        <dbReference type="ARBA" id="ARBA00022553"/>
    </source>
</evidence>
<dbReference type="SUPFAM" id="SSF103575">
    <property type="entry name" value="Plexin repeat"/>
    <property type="match status" value="1"/>
</dbReference>
<dbReference type="SUPFAM" id="SSF101912">
    <property type="entry name" value="Sema domain"/>
    <property type="match status" value="1"/>
</dbReference>
<dbReference type="GO" id="GO:0030335">
    <property type="term" value="P:positive regulation of cell migration"/>
    <property type="evidence" value="ECO:0007669"/>
    <property type="project" value="TreeGrafter"/>
</dbReference>
<dbReference type="InterPro" id="IPR036352">
    <property type="entry name" value="Semap_dom_sf"/>
</dbReference>
<evidence type="ECO:0000259" key="17">
    <source>
        <dbReference type="PROSITE" id="PS51004"/>
    </source>
</evidence>
<dbReference type="InterPro" id="IPR015943">
    <property type="entry name" value="WD40/YVTN_repeat-like_dom_sf"/>
</dbReference>
<dbReference type="InterPro" id="IPR016201">
    <property type="entry name" value="PSI"/>
</dbReference>
<dbReference type="InterPro" id="IPR027231">
    <property type="entry name" value="Semaphorin"/>
</dbReference>
<reference evidence="19" key="1">
    <citation type="submission" date="2025-08" db="UniProtKB">
        <authorList>
            <consortium name="RefSeq"/>
        </authorList>
    </citation>
    <scope>IDENTIFICATION</scope>
</reference>
<evidence type="ECO:0000313" key="19">
    <source>
        <dbReference type="RefSeq" id="XP_025047698.1"/>
    </source>
</evidence>
<dbReference type="Gene3D" id="2.130.10.10">
    <property type="entry name" value="YVTN repeat-like/Quinoprotein amine dehydrogenase"/>
    <property type="match status" value="1"/>
</dbReference>
<organism evidence="18 19">
    <name type="scientific">Alligator sinensis</name>
    <name type="common">Chinese alligator</name>
    <dbReference type="NCBI Taxonomy" id="38654"/>
    <lineage>
        <taxon>Eukaryota</taxon>
        <taxon>Metazoa</taxon>
        <taxon>Chordata</taxon>
        <taxon>Craniata</taxon>
        <taxon>Vertebrata</taxon>
        <taxon>Euteleostomi</taxon>
        <taxon>Archelosauria</taxon>
        <taxon>Archosauria</taxon>
        <taxon>Crocodylia</taxon>
        <taxon>Alligatoridae</taxon>
        <taxon>Alligatorinae</taxon>
        <taxon>Alligator</taxon>
    </lineage>
</organism>
<evidence type="ECO:0000256" key="10">
    <source>
        <dbReference type="ARBA" id="ARBA00023136"/>
    </source>
</evidence>
<evidence type="ECO:0000256" key="5">
    <source>
        <dbReference type="ARBA" id="ARBA00022692"/>
    </source>
</evidence>
<evidence type="ECO:0000256" key="15">
    <source>
        <dbReference type="SAM" id="MobiDB-lite"/>
    </source>
</evidence>
<dbReference type="KEGG" id="asn:102379385"/>
<protein>
    <submittedName>
        <fullName evidence="19">LOW QUALITY PROTEIN: semaphorin-4F</fullName>
    </submittedName>
</protein>
<comment type="subcellular location">
    <subcellularLocation>
        <location evidence="1">Membrane</location>
        <topology evidence="1">Single-pass type I membrane protein</topology>
    </subcellularLocation>
</comment>
<evidence type="ECO:0000313" key="18">
    <source>
        <dbReference type="Proteomes" id="UP000189705"/>
    </source>
</evidence>
<gene>
    <name evidence="19" type="primary">SEMA4F</name>
</gene>
<dbReference type="RefSeq" id="XP_025047698.1">
    <property type="nucleotide sequence ID" value="XM_025191913.1"/>
</dbReference>